<reference evidence="2" key="1">
    <citation type="submission" date="2021-01" db="EMBL/GenBank/DDBJ databases">
        <authorList>
            <person name="Corre E."/>
            <person name="Pelletier E."/>
            <person name="Niang G."/>
            <person name="Scheremetjew M."/>
            <person name="Finn R."/>
            <person name="Kale V."/>
            <person name="Holt S."/>
            <person name="Cochrane G."/>
            <person name="Meng A."/>
            <person name="Brown T."/>
            <person name="Cohen L."/>
        </authorList>
    </citation>
    <scope>NUCLEOTIDE SEQUENCE</scope>
    <source>
        <strain evidence="2">CCMP1381</strain>
    </source>
</reference>
<feature type="region of interest" description="Disordered" evidence="1">
    <location>
        <begin position="57"/>
        <end position="141"/>
    </location>
</feature>
<proteinExistence type="predicted"/>
<organism evidence="2">
    <name type="scientific">Octactis speculum</name>
    <dbReference type="NCBI Taxonomy" id="3111310"/>
    <lineage>
        <taxon>Eukaryota</taxon>
        <taxon>Sar</taxon>
        <taxon>Stramenopiles</taxon>
        <taxon>Ochrophyta</taxon>
        <taxon>Dictyochophyceae</taxon>
        <taxon>Dictyochales</taxon>
        <taxon>Dictyochaceae</taxon>
        <taxon>Octactis</taxon>
    </lineage>
</organism>
<evidence type="ECO:0000256" key="1">
    <source>
        <dbReference type="SAM" id="MobiDB-lite"/>
    </source>
</evidence>
<dbReference type="AlphaFoldDB" id="A0A7S2FQX8"/>
<feature type="compositionally biased region" description="Low complexity" evidence="1">
    <location>
        <begin position="220"/>
        <end position="239"/>
    </location>
</feature>
<sequence length="254" mass="28776">MHAPAMEVRQTRASHQAAQPPPVQRPVVEQHETIQKGDKVSRLDVQGRPYATATVEVVHPPQGDRPPSYTIRTEDGHKVKTMRSRIKKCSEAHFKSQQRAAKPATTRQQQQQPATAARQGSNFQVQAQAQAAQTDDEERKMMEEAINASLAADALGGDVYGEDYEMMLAMEESRRQAEEFDRLQREEFERLAQIAQMKSLQEAEAQRRRQQQEAPPPPQASSQRYMPPQQRQQQQQQQQGGERVVGPCNIEDNS</sequence>
<gene>
    <name evidence="2" type="ORF">DSPE1174_LOCUS10301</name>
</gene>
<name>A0A7S2FQX8_9STRA</name>
<feature type="region of interest" description="Disordered" evidence="1">
    <location>
        <begin position="194"/>
        <end position="254"/>
    </location>
</feature>
<feature type="compositionally biased region" description="Low complexity" evidence="1">
    <location>
        <begin position="97"/>
        <end position="119"/>
    </location>
</feature>
<dbReference type="EMBL" id="HBGS01019817">
    <property type="protein sequence ID" value="CAD9407851.1"/>
    <property type="molecule type" value="Transcribed_RNA"/>
</dbReference>
<evidence type="ECO:0000313" key="2">
    <source>
        <dbReference type="EMBL" id="CAD9407851.1"/>
    </source>
</evidence>
<protein>
    <submittedName>
        <fullName evidence="2">Uncharacterized protein</fullName>
    </submittedName>
</protein>
<feature type="region of interest" description="Disordered" evidence="1">
    <location>
        <begin position="1"/>
        <end position="28"/>
    </location>
</feature>
<accession>A0A7S2FQX8</accession>